<reference evidence="2 3" key="1">
    <citation type="journal article" date="2013" name="PLoS ONE">
        <title>Predicting the Proteins of Angomonas deanei, Strigomonas culicis and Their Respective Endosymbionts Reveals New Aspects of the Trypanosomatidae Family.</title>
        <authorList>
            <person name="Motta M.C."/>
            <person name="Martins A.C."/>
            <person name="de Souza S.S."/>
            <person name="Catta-Preta C.M."/>
            <person name="Silva R."/>
            <person name="Klein C.C."/>
            <person name="de Almeida L.G."/>
            <person name="de Lima Cunha O."/>
            <person name="Ciapina L.P."/>
            <person name="Brocchi M."/>
            <person name="Colabardini A.C."/>
            <person name="de Araujo Lima B."/>
            <person name="Machado C.R."/>
            <person name="de Almeida Soares C.M."/>
            <person name="Probst C.M."/>
            <person name="de Menezes C.B."/>
            <person name="Thompson C.E."/>
            <person name="Bartholomeu D.C."/>
            <person name="Gradia D.F."/>
            <person name="Pavoni D.P."/>
            <person name="Grisard E.C."/>
            <person name="Fantinatti-Garboggini F."/>
            <person name="Marchini F.K."/>
            <person name="Rodrigues-Luiz G.F."/>
            <person name="Wagner G."/>
            <person name="Goldman G.H."/>
            <person name="Fietto J.L."/>
            <person name="Elias M.C."/>
            <person name="Goldman M.H."/>
            <person name="Sagot M.F."/>
            <person name="Pereira M."/>
            <person name="Stoco P.H."/>
            <person name="de Mendonca-Neto R.P."/>
            <person name="Teixeira S.M."/>
            <person name="Maciel T.E."/>
            <person name="de Oliveira Mendes T.A."/>
            <person name="Urmenyi T.P."/>
            <person name="de Souza W."/>
            <person name="Schenkman S."/>
            <person name="de Vasconcelos A.T."/>
        </authorList>
    </citation>
    <scope>NUCLEOTIDE SEQUENCE [LARGE SCALE GENOMIC DNA]</scope>
</reference>
<protein>
    <submittedName>
        <fullName evidence="2">DNA polymerase delta subunit 2</fullName>
    </submittedName>
</protein>
<dbReference type="EMBL" id="ATMH01008379">
    <property type="protein sequence ID" value="EPY22021.1"/>
    <property type="molecule type" value="Genomic_DNA"/>
</dbReference>
<comment type="caution">
    <text evidence="2">The sequence shown here is derived from an EMBL/GenBank/DDBJ whole genome shotgun (WGS) entry which is preliminary data.</text>
</comment>
<feature type="region of interest" description="Disordered" evidence="1">
    <location>
        <begin position="318"/>
        <end position="338"/>
    </location>
</feature>
<dbReference type="Proteomes" id="UP000015354">
    <property type="component" value="Unassembled WGS sequence"/>
</dbReference>
<evidence type="ECO:0000313" key="3">
    <source>
        <dbReference type="Proteomes" id="UP000015354"/>
    </source>
</evidence>
<sequence length="552" mass="60343">MRLHTDQLHNGRLQRRRVHIHEHDGAGGLEAGHADETHARRGRALLQLGPLRGRLALAPARPRGGGRHVAARVRLQRRERRVARLEAWLVAHNKRVRQCAEEKRVLVAERVTKEGVRRGGARAAAAHDHLHRREAVRVARLARDVVHVLPGRHEEARAAVRRALLGAVVARDKLKRVRDEAQRGEPRGGGKQHGVQRLLRLEGVRHVVVARHQLHLHRGGQAREQLVELAHQLRARDGARLRLVVVQPHVVGGVQLYLQLELLLLRHGDAVAANDEPRDVARAREEGGVLAHLPAHEAHQQLQCEPVPRVVAEAHVESADEGDVAGRAAGRPGGGQPARHVQLLQATEGVAPHLQMPVRQQRAAHAEHDAGAEVVHLEPVEHDAAAAVLQQQLVRGVADAVVLVARRQLERCAAVGALGGDLVRRQRLGATAAAVVVVLLVAGVDSDQLLLVLVQEARQQAHLLVEHADGERGDAGLELEHAARGGSARLAATGVLQGREHAAVLHLHPLAVHAGVLLRELERAEKKALVFTGDRTSAARLWVRHGTRRIYR</sequence>
<accession>S9V530</accession>
<proteinExistence type="predicted"/>
<gene>
    <name evidence="2" type="ORF">STCU_08379</name>
</gene>
<evidence type="ECO:0000313" key="2">
    <source>
        <dbReference type="EMBL" id="EPY22021.1"/>
    </source>
</evidence>
<name>S9V530_9TRYP</name>
<dbReference type="AlphaFoldDB" id="S9V530"/>
<evidence type="ECO:0000256" key="1">
    <source>
        <dbReference type="SAM" id="MobiDB-lite"/>
    </source>
</evidence>
<organism evidence="2 3">
    <name type="scientific">Strigomonas culicis</name>
    <dbReference type="NCBI Taxonomy" id="28005"/>
    <lineage>
        <taxon>Eukaryota</taxon>
        <taxon>Discoba</taxon>
        <taxon>Euglenozoa</taxon>
        <taxon>Kinetoplastea</taxon>
        <taxon>Metakinetoplastina</taxon>
        <taxon>Trypanosomatida</taxon>
        <taxon>Trypanosomatidae</taxon>
        <taxon>Strigomonadinae</taxon>
        <taxon>Strigomonas</taxon>
    </lineage>
</organism>
<keyword evidence="3" id="KW-1185">Reference proteome</keyword>